<organism evidence="2 3">
    <name type="scientific">Trichobilharzia regenti</name>
    <name type="common">Nasal bird schistosome</name>
    <dbReference type="NCBI Taxonomy" id="157069"/>
    <lineage>
        <taxon>Eukaryota</taxon>
        <taxon>Metazoa</taxon>
        <taxon>Spiralia</taxon>
        <taxon>Lophotrochozoa</taxon>
        <taxon>Platyhelminthes</taxon>
        <taxon>Trematoda</taxon>
        <taxon>Digenea</taxon>
        <taxon>Strigeidida</taxon>
        <taxon>Schistosomatoidea</taxon>
        <taxon>Schistosomatidae</taxon>
        <taxon>Trichobilharzia</taxon>
    </lineage>
</organism>
<reference evidence="2" key="1">
    <citation type="submission" date="2022-06" db="EMBL/GenBank/DDBJ databases">
        <authorList>
            <person name="Berger JAMES D."/>
            <person name="Berger JAMES D."/>
        </authorList>
    </citation>
    <scope>NUCLEOTIDE SEQUENCE [LARGE SCALE GENOMIC DNA]</scope>
</reference>
<keyword evidence="2" id="KW-1185">Reference proteome</keyword>
<evidence type="ECO:0000256" key="1">
    <source>
        <dbReference type="ARBA" id="ARBA00007073"/>
    </source>
</evidence>
<accession>A0AA85JFE6</accession>
<protein>
    <submittedName>
        <fullName evidence="3">Uncharacterized protein</fullName>
    </submittedName>
</protein>
<sequence>MNLNEKELEFGEHSLSVRVSFDNPNTAAVALRSLSVDPPPPRSTVKEQLKQDGSSLICTFTAPITPSDRNKQLRKLRIAVNSWLDLVTLVSETISAFKTGDDNFSSLRAINGF</sequence>
<dbReference type="InterPro" id="IPR015419">
    <property type="entry name" value="CTAG/Pcc1"/>
</dbReference>
<name>A0AA85JFE6_TRIRE</name>
<dbReference type="WBParaSite" id="TREG1_21570.1">
    <property type="protein sequence ID" value="TREG1_21570.1"/>
    <property type="gene ID" value="TREG1_21570"/>
</dbReference>
<comment type="similarity">
    <text evidence="1">Belongs to the CTAG/PCC1 family.</text>
</comment>
<dbReference type="PANTHER" id="PTHR31283:SF5">
    <property type="entry name" value="EKC_KEOPS COMPLEX SUBUNIT LAGE3"/>
    <property type="match status" value="1"/>
</dbReference>
<dbReference type="Gene3D" id="3.30.310.50">
    <property type="entry name" value="Alpha-D-phosphohexomutase, C-terminal domain"/>
    <property type="match status" value="1"/>
</dbReference>
<dbReference type="Pfam" id="PF09341">
    <property type="entry name" value="Pcc1"/>
    <property type="match status" value="1"/>
</dbReference>
<proteinExistence type="inferred from homology"/>
<evidence type="ECO:0000313" key="2">
    <source>
        <dbReference type="Proteomes" id="UP000050795"/>
    </source>
</evidence>
<evidence type="ECO:0000313" key="3">
    <source>
        <dbReference type="WBParaSite" id="TREG1_21570.1"/>
    </source>
</evidence>
<dbReference type="AlphaFoldDB" id="A0AA85JFE6"/>
<dbReference type="Proteomes" id="UP000050795">
    <property type="component" value="Unassembled WGS sequence"/>
</dbReference>
<dbReference type="GO" id="GO:0000408">
    <property type="term" value="C:EKC/KEOPS complex"/>
    <property type="evidence" value="ECO:0007669"/>
    <property type="project" value="TreeGrafter"/>
</dbReference>
<dbReference type="PANTHER" id="PTHR31283">
    <property type="entry name" value="EKC/KEOPS COMPLEX SUBUNIT PCC1 FAMILY MEMBER"/>
    <property type="match status" value="1"/>
</dbReference>
<dbReference type="GO" id="GO:0070525">
    <property type="term" value="P:tRNA threonylcarbamoyladenosine metabolic process"/>
    <property type="evidence" value="ECO:0007669"/>
    <property type="project" value="TreeGrafter"/>
</dbReference>
<reference evidence="3" key="2">
    <citation type="submission" date="2023-11" db="UniProtKB">
        <authorList>
            <consortium name="WormBaseParasite"/>
        </authorList>
    </citation>
    <scope>IDENTIFICATION</scope>
</reference>